<dbReference type="EMBL" id="MU004240">
    <property type="protein sequence ID" value="KAF2665493.1"/>
    <property type="molecule type" value="Genomic_DNA"/>
</dbReference>
<name>A0A6A6U2K0_9PEZI</name>
<organism evidence="2 3">
    <name type="scientific">Microthyrium microscopicum</name>
    <dbReference type="NCBI Taxonomy" id="703497"/>
    <lineage>
        <taxon>Eukaryota</taxon>
        <taxon>Fungi</taxon>
        <taxon>Dikarya</taxon>
        <taxon>Ascomycota</taxon>
        <taxon>Pezizomycotina</taxon>
        <taxon>Dothideomycetes</taxon>
        <taxon>Dothideomycetes incertae sedis</taxon>
        <taxon>Microthyriales</taxon>
        <taxon>Microthyriaceae</taxon>
        <taxon>Microthyrium</taxon>
    </lineage>
</organism>
<keyword evidence="1" id="KW-1133">Transmembrane helix</keyword>
<evidence type="ECO:0000256" key="1">
    <source>
        <dbReference type="SAM" id="Phobius"/>
    </source>
</evidence>
<gene>
    <name evidence="2" type="ORF">BT63DRAFT_428449</name>
</gene>
<keyword evidence="1" id="KW-0472">Membrane</keyword>
<accession>A0A6A6U2K0</accession>
<sequence>MNLYESTLKSNNQPKDEKSRYIYFHIVFSVLAWNIFCHHEEWAWDRSDLRTFYIHFGAEEFSRSTVYTAECDPA</sequence>
<reference evidence="2" key="1">
    <citation type="journal article" date="2020" name="Stud. Mycol.">
        <title>101 Dothideomycetes genomes: a test case for predicting lifestyles and emergence of pathogens.</title>
        <authorList>
            <person name="Haridas S."/>
            <person name="Albert R."/>
            <person name="Binder M."/>
            <person name="Bloem J."/>
            <person name="Labutti K."/>
            <person name="Salamov A."/>
            <person name="Andreopoulos B."/>
            <person name="Baker S."/>
            <person name="Barry K."/>
            <person name="Bills G."/>
            <person name="Bluhm B."/>
            <person name="Cannon C."/>
            <person name="Castanera R."/>
            <person name="Culley D."/>
            <person name="Daum C."/>
            <person name="Ezra D."/>
            <person name="Gonzalez J."/>
            <person name="Henrissat B."/>
            <person name="Kuo A."/>
            <person name="Liang C."/>
            <person name="Lipzen A."/>
            <person name="Lutzoni F."/>
            <person name="Magnuson J."/>
            <person name="Mondo S."/>
            <person name="Nolan M."/>
            <person name="Ohm R."/>
            <person name="Pangilinan J."/>
            <person name="Park H.-J."/>
            <person name="Ramirez L."/>
            <person name="Alfaro M."/>
            <person name="Sun H."/>
            <person name="Tritt A."/>
            <person name="Yoshinaga Y."/>
            <person name="Zwiers L.-H."/>
            <person name="Turgeon B."/>
            <person name="Goodwin S."/>
            <person name="Spatafora J."/>
            <person name="Crous P."/>
            <person name="Grigoriev I."/>
        </authorList>
    </citation>
    <scope>NUCLEOTIDE SEQUENCE</scope>
    <source>
        <strain evidence="2">CBS 115976</strain>
    </source>
</reference>
<dbReference type="AlphaFoldDB" id="A0A6A6U2K0"/>
<evidence type="ECO:0000313" key="3">
    <source>
        <dbReference type="Proteomes" id="UP000799302"/>
    </source>
</evidence>
<dbReference type="Proteomes" id="UP000799302">
    <property type="component" value="Unassembled WGS sequence"/>
</dbReference>
<keyword evidence="1" id="KW-0812">Transmembrane</keyword>
<proteinExistence type="predicted"/>
<evidence type="ECO:0000313" key="2">
    <source>
        <dbReference type="EMBL" id="KAF2665493.1"/>
    </source>
</evidence>
<protein>
    <submittedName>
        <fullName evidence="2">Uncharacterized protein</fullName>
    </submittedName>
</protein>
<feature type="transmembrane region" description="Helical" evidence="1">
    <location>
        <begin position="20"/>
        <end position="37"/>
    </location>
</feature>
<keyword evidence="3" id="KW-1185">Reference proteome</keyword>